<organism evidence="1 2">
    <name type="scientific">Psychroflexus aurantiacus</name>
    <dbReference type="NCBI Taxonomy" id="2709310"/>
    <lineage>
        <taxon>Bacteria</taxon>
        <taxon>Pseudomonadati</taxon>
        <taxon>Bacteroidota</taxon>
        <taxon>Flavobacteriia</taxon>
        <taxon>Flavobacteriales</taxon>
        <taxon>Flavobacteriaceae</taxon>
        <taxon>Psychroflexus</taxon>
    </lineage>
</organism>
<dbReference type="EMBL" id="JAAIKD010000004">
    <property type="protein sequence ID" value="NEV94147.1"/>
    <property type="molecule type" value="Genomic_DNA"/>
</dbReference>
<accession>A0A6B3R4Q5</accession>
<dbReference type="AlphaFoldDB" id="A0A6B3R4Q5"/>
<keyword evidence="2" id="KW-1185">Reference proteome</keyword>
<name>A0A6B3R4Q5_9FLAO</name>
<comment type="caution">
    <text evidence="1">The sequence shown here is derived from an EMBL/GenBank/DDBJ whole genome shotgun (WGS) entry which is preliminary data.</text>
</comment>
<gene>
    <name evidence="1" type="ORF">G3567_08315</name>
</gene>
<evidence type="ECO:0000313" key="2">
    <source>
        <dbReference type="Proteomes" id="UP000478505"/>
    </source>
</evidence>
<sequence>MSEVEKILPNGKSVDFDMMIQNPKKRVLIEVLNIQINPKKIENEVNSIKNSLTAD</sequence>
<dbReference type="Proteomes" id="UP000478505">
    <property type="component" value="Unassembled WGS sequence"/>
</dbReference>
<proteinExistence type="predicted"/>
<evidence type="ECO:0000313" key="1">
    <source>
        <dbReference type="EMBL" id="NEV94147.1"/>
    </source>
</evidence>
<protein>
    <submittedName>
        <fullName evidence="1">Uncharacterized protein</fullName>
    </submittedName>
</protein>
<dbReference type="RefSeq" id="WP_164004873.1">
    <property type="nucleotide sequence ID" value="NZ_JAAIKD010000004.1"/>
</dbReference>
<reference evidence="1 2" key="1">
    <citation type="submission" date="2020-02" db="EMBL/GenBank/DDBJ databases">
        <title>Flavobacteriaceae Psychroflexus bacterium YR1-1, complete genome.</title>
        <authorList>
            <person name="Li Y."/>
            <person name="Wu S."/>
        </authorList>
    </citation>
    <scope>NUCLEOTIDE SEQUENCE [LARGE SCALE GENOMIC DNA]</scope>
    <source>
        <strain evidence="1 2">YR1-1</strain>
    </source>
</reference>